<dbReference type="EMBL" id="BAAARV010000021">
    <property type="protein sequence ID" value="GAA2341372.1"/>
    <property type="molecule type" value="Genomic_DNA"/>
</dbReference>
<gene>
    <name evidence="1" type="ORF">GCM10010170_024830</name>
</gene>
<comment type="caution">
    <text evidence="1">The sequence shown here is derived from an EMBL/GenBank/DDBJ whole genome shotgun (WGS) entry which is preliminary data.</text>
</comment>
<name>A0ABN3G041_9ACTN</name>
<protein>
    <submittedName>
        <fullName evidence="1">Uncharacterized protein</fullName>
    </submittedName>
</protein>
<accession>A0ABN3G041</accession>
<organism evidence="1 2">
    <name type="scientific">Dactylosporangium salmoneum</name>
    <dbReference type="NCBI Taxonomy" id="53361"/>
    <lineage>
        <taxon>Bacteria</taxon>
        <taxon>Bacillati</taxon>
        <taxon>Actinomycetota</taxon>
        <taxon>Actinomycetes</taxon>
        <taxon>Micromonosporales</taxon>
        <taxon>Micromonosporaceae</taxon>
        <taxon>Dactylosporangium</taxon>
    </lineage>
</organism>
<evidence type="ECO:0000313" key="1">
    <source>
        <dbReference type="EMBL" id="GAA2341372.1"/>
    </source>
</evidence>
<evidence type="ECO:0000313" key="2">
    <source>
        <dbReference type="Proteomes" id="UP001501444"/>
    </source>
</evidence>
<keyword evidence="2" id="KW-1185">Reference proteome</keyword>
<reference evidence="1 2" key="1">
    <citation type="journal article" date="2019" name="Int. J. Syst. Evol. Microbiol.">
        <title>The Global Catalogue of Microorganisms (GCM) 10K type strain sequencing project: providing services to taxonomists for standard genome sequencing and annotation.</title>
        <authorList>
            <consortium name="The Broad Institute Genomics Platform"/>
            <consortium name="The Broad Institute Genome Sequencing Center for Infectious Disease"/>
            <person name="Wu L."/>
            <person name="Ma J."/>
        </authorList>
    </citation>
    <scope>NUCLEOTIDE SEQUENCE [LARGE SCALE GENOMIC DNA]</scope>
    <source>
        <strain evidence="1 2">JCM 3272</strain>
    </source>
</reference>
<dbReference type="Proteomes" id="UP001501444">
    <property type="component" value="Unassembled WGS sequence"/>
</dbReference>
<sequence length="162" mass="18194">MLAAVWTARSCCPRRCRQGDLVIHEVLADEPSGYMRHDEVRAAGAGLARDCGLWLSLDDAAMIVERLPGRAAFPRQHGPARLFTLAPGQIGRYRANFRFTGCACNPSWFYEEWVVHVSNGQVEPDRFIQGAPDRDIDDRVHLYGGTTRPGGYSHRQQARLTR</sequence>
<proteinExistence type="predicted"/>